<evidence type="ECO:0000313" key="4">
    <source>
        <dbReference type="Proteomes" id="UP001595683"/>
    </source>
</evidence>
<dbReference type="Gene3D" id="1.25.40.10">
    <property type="entry name" value="Tetratricopeptide repeat domain"/>
    <property type="match status" value="1"/>
</dbReference>
<organism evidence="3 4">
    <name type="scientific">Novosphingobium pokkalii</name>
    <dbReference type="NCBI Taxonomy" id="1770194"/>
    <lineage>
        <taxon>Bacteria</taxon>
        <taxon>Pseudomonadati</taxon>
        <taxon>Pseudomonadota</taxon>
        <taxon>Alphaproteobacteria</taxon>
        <taxon>Sphingomonadales</taxon>
        <taxon>Sphingomonadaceae</taxon>
        <taxon>Novosphingobium</taxon>
    </lineage>
</organism>
<protein>
    <submittedName>
        <fullName evidence="3">Tol-pal system YbgF family protein</fullName>
    </submittedName>
</protein>
<feature type="chain" id="PRO_5046634312" evidence="2">
    <location>
        <begin position="29"/>
        <end position="332"/>
    </location>
</feature>
<dbReference type="RefSeq" id="WP_191322917.1">
    <property type="nucleotide sequence ID" value="NZ_BMZP01000002.1"/>
</dbReference>
<feature type="region of interest" description="Disordered" evidence="1">
    <location>
        <begin position="136"/>
        <end position="191"/>
    </location>
</feature>
<dbReference type="InterPro" id="IPR019734">
    <property type="entry name" value="TPR_rpt"/>
</dbReference>
<dbReference type="InterPro" id="IPR011990">
    <property type="entry name" value="TPR-like_helical_dom_sf"/>
</dbReference>
<dbReference type="Proteomes" id="UP001595683">
    <property type="component" value="Unassembled WGS sequence"/>
</dbReference>
<gene>
    <name evidence="3" type="ORF">ACFOOT_05235</name>
</gene>
<keyword evidence="2" id="KW-0732">Signal</keyword>
<evidence type="ECO:0000313" key="3">
    <source>
        <dbReference type="EMBL" id="MFC3670818.1"/>
    </source>
</evidence>
<name>A0ABV7V056_9SPHN</name>
<proteinExistence type="predicted"/>
<dbReference type="SUPFAM" id="SSF48452">
    <property type="entry name" value="TPR-like"/>
    <property type="match status" value="1"/>
</dbReference>
<evidence type="ECO:0000256" key="1">
    <source>
        <dbReference type="SAM" id="MobiDB-lite"/>
    </source>
</evidence>
<dbReference type="Pfam" id="PF13174">
    <property type="entry name" value="TPR_6"/>
    <property type="match status" value="1"/>
</dbReference>
<sequence>MKTKIGQGVNFGVAPAHGLLAALGLALAAVPVASTVAHAQSASVPGETTEARVRRLEAEVRALQRKVFPDGAGRTFGPEITATAPAATPPPPAVGATPLTDVLSRLDAVEAQLRQVTAATEENQNHLSKLDSRVSALETAAAPPPAPAATPTDPAVAPAATPAPRPAGGAPAKTPAAQPKPSSATPSPDRVAAVAAIEKPSTSDKAADEYIYGFRLYDAKFYPEAQAQLTKFVTVYPKAKQISLARNLLGRAYLEDGKPGTAAQWFLQNYLGDKQGERAPDSLLYLGVAMTRINDTKRACGAFAELRDAYPDQIAGRLKGAYESAIKGVKCD</sequence>
<reference evidence="4" key="1">
    <citation type="journal article" date="2019" name="Int. J. Syst. Evol. Microbiol.">
        <title>The Global Catalogue of Microorganisms (GCM) 10K type strain sequencing project: providing services to taxonomists for standard genome sequencing and annotation.</title>
        <authorList>
            <consortium name="The Broad Institute Genomics Platform"/>
            <consortium name="The Broad Institute Genome Sequencing Center for Infectious Disease"/>
            <person name="Wu L."/>
            <person name="Ma J."/>
        </authorList>
    </citation>
    <scope>NUCLEOTIDE SEQUENCE [LARGE SCALE GENOMIC DNA]</scope>
    <source>
        <strain evidence="4">KCTC 42224</strain>
    </source>
</reference>
<feature type="compositionally biased region" description="Low complexity" evidence="1">
    <location>
        <begin position="149"/>
        <end position="188"/>
    </location>
</feature>
<feature type="signal peptide" evidence="2">
    <location>
        <begin position="1"/>
        <end position="28"/>
    </location>
</feature>
<accession>A0ABV7V056</accession>
<dbReference type="EMBL" id="JBHRYE010000010">
    <property type="protein sequence ID" value="MFC3670818.1"/>
    <property type="molecule type" value="Genomic_DNA"/>
</dbReference>
<evidence type="ECO:0000256" key="2">
    <source>
        <dbReference type="SAM" id="SignalP"/>
    </source>
</evidence>
<comment type="caution">
    <text evidence="3">The sequence shown here is derived from an EMBL/GenBank/DDBJ whole genome shotgun (WGS) entry which is preliminary data.</text>
</comment>
<keyword evidence="4" id="KW-1185">Reference proteome</keyword>